<dbReference type="Proteomes" id="UP000759103">
    <property type="component" value="Unassembled WGS sequence"/>
</dbReference>
<evidence type="ECO:0000256" key="6">
    <source>
        <dbReference type="ARBA" id="ARBA00022777"/>
    </source>
</evidence>
<comment type="caution">
    <text evidence="10">The sequence shown here is derived from an EMBL/GenBank/DDBJ whole genome shotgun (WGS) entry which is preliminary data.</text>
</comment>
<dbReference type="EMBL" id="JAHXZN010000002">
    <property type="protein sequence ID" value="MBW6530856.1"/>
    <property type="molecule type" value="Genomic_DNA"/>
</dbReference>
<dbReference type="PANTHER" id="PTHR43442:SF3">
    <property type="entry name" value="GLUCONOKINASE-RELATED"/>
    <property type="match status" value="1"/>
</dbReference>
<comment type="similarity">
    <text evidence="2 9">Belongs to the gluconokinase GntK/GntV family.</text>
</comment>
<keyword evidence="5 9" id="KW-0547">Nucleotide-binding</keyword>
<gene>
    <name evidence="10" type="ORF">KZ820_08925</name>
</gene>
<keyword evidence="4 9" id="KW-0808">Transferase</keyword>
<evidence type="ECO:0000313" key="11">
    <source>
        <dbReference type="Proteomes" id="UP000759103"/>
    </source>
</evidence>
<name>A0ABS7BMQ1_9SPHN</name>
<accession>A0ABS7BMQ1</accession>
<keyword evidence="7 9" id="KW-0067">ATP-binding</keyword>
<evidence type="ECO:0000256" key="9">
    <source>
        <dbReference type="RuleBase" id="RU363066"/>
    </source>
</evidence>
<dbReference type="InterPro" id="IPR027417">
    <property type="entry name" value="P-loop_NTPase"/>
</dbReference>
<evidence type="ECO:0000256" key="4">
    <source>
        <dbReference type="ARBA" id="ARBA00022679"/>
    </source>
</evidence>
<reference evidence="10 11" key="1">
    <citation type="submission" date="2021-07" db="EMBL/GenBank/DDBJ databases">
        <title>Sphingomonas sp.</title>
        <authorList>
            <person name="Feng G."/>
            <person name="Li J."/>
            <person name="Pan M."/>
        </authorList>
    </citation>
    <scope>NUCLEOTIDE SEQUENCE [LARGE SCALE GENOMIC DNA]</scope>
    <source>
        <strain evidence="10 11">RRHST34</strain>
    </source>
</reference>
<dbReference type="PANTHER" id="PTHR43442">
    <property type="entry name" value="GLUCONOKINASE-RELATED"/>
    <property type="match status" value="1"/>
</dbReference>
<dbReference type="Pfam" id="PF13671">
    <property type="entry name" value="AAA_33"/>
    <property type="match status" value="1"/>
</dbReference>
<dbReference type="CDD" id="cd02021">
    <property type="entry name" value="GntK"/>
    <property type="match status" value="1"/>
</dbReference>
<evidence type="ECO:0000256" key="8">
    <source>
        <dbReference type="ARBA" id="ARBA00048090"/>
    </source>
</evidence>
<evidence type="ECO:0000256" key="1">
    <source>
        <dbReference type="ARBA" id="ARBA00004761"/>
    </source>
</evidence>
<evidence type="ECO:0000256" key="7">
    <source>
        <dbReference type="ARBA" id="ARBA00022840"/>
    </source>
</evidence>
<comment type="pathway">
    <text evidence="1">Carbohydrate acid metabolism.</text>
</comment>
<dbReference type="InterPro" id="IPR006001">
    <property type="entry name" value="Therm_gnt_kin"/>
</dbReference>
<dbReference type="RefSeq" id="WP_219748552.1">
    <property type="nucleotide sequence ID" value="NZ_JAHXZN010000002.1"/>
</dbReference>
<evidence type="ECO:0000256" key="3">
    <source>
        <dbReference type="ARBA" id="ARBA00012054"/>
    </source>
</evidence>
<dbReference type="Gene3D" id="3.40.50.300">
    <property type="entry name" value="P-loop containing nucleotide triphosphate hydrolases"/>
    <property type="match status" value="1"/>
</dbReference>
<dbReference type="EC" id="2.7.1.12" evidence="3 9"/>
<organism evidence="10 11">
    <name type="scientific">Sphingomonas citri</name>
    <dbReference type="NCBI Taxonomy" id="2862499"/>
    <lineage>
        <taxon>Bacteria</taxon>
        <taxon>Pseudomonadati</taxon>
        <taxon>Pseudomonadota</taxon>
        <taxon>Alphaproteobacteria</taxon>
        <taxon>Sphingomonadales</taxon>
        <taxon>Sphingomonadaceae</taxon>
        <taxon>Sphingomonas</taxon>
    </lineage>
</organism>
<dbReference type="SUPFAM" id="SSF52540">
    <property type="entry name" value="P-loop containing nucleoside triphosphate hydrolases"/>
    <property type="match status" value="1"/>
</dbReference>
<sequence length="161" mass="17183">MGVSGTGKTTLATALAHALACPMLEGDTYHSSANVAKMRDGHPLTDEDRWPWLDRLGAALGDAARERGRAVAACSALRRAYRERLGAASGLRPAFVLLALDHDTIAQRMATRSGHYMPVALLDSQLATLEPPTADERALTLDSTRPPEELVAAVRAWLGLG</sequence>
<protein>
    <recommendedName>
        <fullName evidence="3 9">Gluconokinase</fullName>
        <ecNumber evidence="3 9">2.7.1.12</ecNumber>
    </recommendedName>
</protein>
<evidence type="ECO:0000256" key="5">
    <source>
        <dbReference type="ARBA" id="ARBA00022741"/>
    </source>
</evidence>
<evidence type="ECO:0000256" key="2">
    <source>
        <dbReference type="ARBA" id="ARBA00008420"/>
    </source>
</evidence>
<proteinExistence type="inferred from homology"/>
<evidence type="ECO:0000313" key="10">
    <source>
        <dbReference type="EMBL" id="MBW6530856.1"/>
    </source>
</evidence>
<dbReference type="NCBIfam" id="TIGR01313">
    <property type="entry name" value="therm_gnt_kin"/>
    <property type="match status" value="1"/>
</dbReference>
<comment type="catalytic activity">
    <reaction evidence="8 9">
        <text>D-gluconate + ATP = 6-phospho-D-gluconate + ADP + H(+)</text>
        <dbReference type="Rhea" id="RHEA:19433"/>
        <dbReference type="ChEBI" id="CHEBI:15378"/>
        <dbReference type="ChEBI" id="CHEBI:18391"/>
        <dbReference type="ChEBI" id="CHEBI:30616"/>
        <dbReference type="ChEBI" id="CHEBI:58759"/>
        <dbReference type="ChEBI" id="CHEBI:456216"/>
        <dbReference type="EC" id="2.7.1.12"/>
    </reaction>
</comment>
<keyword evidence="6 9" id="KW-0418">Kinase</keyword>
<keyword evidence="11" id="KW-1185">Reference proteome</keyword>